<comment type="caution">
    <text evidence="13">The sequence shown here is derived from an EMBL/GenBank/DDBJ whole genome shotgun (WGS) entry which is preliminary data.</text>
</comment>
<dbReference type="InterPro" id="IPR006070">
    <property type="entry name" value="Sua5-like_dom"/>
</dbReference>
<gene>
    <name evidence="13" type="ORF">LZ24_00657</name>
</gene>
<evidence type="ECO:0000256" key="2">
    <source>
        <dbReference type="ARBA" id="ARBA00007663"/>
    </source>
</evidence>
<dbReference type="NCBIfam" id="TIGR00057">
    <property type="entry name" value="L-threonylcarbamoyladenylate synthase"/>
    <property type="match status" value="1"/>
</dbReference>
<evidence type="ECO:0000256" key="4">
    <source>
        <dbReference type="ARBA" id="ARBA00022490"/>
    </source>
</evidence>
<dbReference type="Gene3D" id="3.90.870.10">
    <property type="entry name" value="DHBP synthase"/>
    <property type="match status" value="1"/>
</dbReference>
<feature type="domain" description="YrdC-like" evidence="12">
    <location>
        <begin position="1"/>
        <end position="184"/>
    </location>
</feature>
<dbReference type="GO" id="GO:0008033">
    <property type="term" value="P:tRNA processing"/>
    <property type="evidence" value="ECO:0007669"/>
    <property type="project" value="UniProtKB-KW"/>
</dbReference>
<proteinExistence type="inferred from homology"/>
<evidence type="ECO:0000313" key="13">
    <source>
        <dbReference type="EMBL" id="TWI75609.1"/>
    </source>
</evidence>
<dbReference type="InterPro" id="IPR050156">
    <property type="entry name" value="TC-AMP_synthase_SUA5"/>
</dbReference>
<accession>A0A562S2L1</accession>
<comment type="similarity">
    <text evidence="2">Belongs to the SUA5 family.</text>
</comment>
<evidence type="ECO:0000259" key="12">
    <source>
        <dbReference type="PROSITE" id="PS51163"/>
    </source>
</evidence>
<dbReference type="GO" id="GO:0005737">
    <property type="term" value="C:cytoplasm"/>
    <property type="evidence" value="ECO:0007669"/>
    <property type="project" value="UniProtKB-SubCell"/>
</dbReference>
<dbReference type="Pfam" id="PF01300">
    <property type="entry name" value="Sua5_yciO_yrdC"/>
    <property type="match status" value="1"/>
</dbReference>
<dbReference type="PROSITE" id="PS51163">
    <property type="entry name" value="YRDC"/>
    <property type="match status" value="1"/>
</dbReference>
<reference evidence="13 14" key="1">
    <citation type="submission" date="2019-07" db="EMBL/GenBank/DDBJ databases">
        <title>Genome sequencing of 100 strains of the haloalkaliphilic chemolithoautotrophic sulfur-oxidizing bacterium Thioalkalivibrio.</title>
        <authorList>
            <person name="Muyzer G."/>
        </authorList>
    </citation>
    <scope>NUCLEOTIDE SEQUENCE [LARGE SCALE GENOMIC DNA]</scope>
    <source>
        <strain evidence="13 14">ASO4-4</strain>
    </source>
</reference>
<dbReference type="InterPro" id="IPR017945">
    <property type="entry name" value="DHBP_synth_RibB-like_a/b_dom"/>
</dbReference>
<sequence>MERAGLCIRKGGLVIFPTFCLYGMGVDAMNPEAIERVFAAKGRPESNPLLILVKDREAALSHVQAVSEEARLLMDVFWPGRLTLVFRAKDHLPESLTAGTGKIGIRVPEHPVAAALVRAAGGPITGTSANLSGRPGSSSVKDLAPELLSLADCVLDAGLLHGGKGSTVVDTTFSPPRILREGAVSAAAIQEALLWKTAK</sequence>
<evidence type="ECO:0000256" key="1">
    <source>
        <dbReference type="ARBA" id="ARBA00004496"/>
    </source>
</evidence>
<dbReference type="GO" id="GO:0005524">
    <property type="term" value="F:ATP binding"/>
    <property type="evidence" value="ECO:0007669"/>
    <property type="project" value="UniProtKB-KW"/>
</dbReference>
<evidence type="ECO:0000256" key="5">
    <source>
        <dbReference type="ARBA" id="ARBA00022679"/>
    </source>
</evidence>
<keyword evidence="7" id="KW-0548">Nucleotidyltransferase</keyword>
<dbReference type="AlphaFoldDB" id="A0A562S2L1"/>
<evidence type="ECO:0000256" key="11">
    <source>
        <dbReference type="ARBA" id="ARBA00048366"/>
    </source>
</evidence>
<evidence type="ECO:0000313" key="14">
    <source>
        <dbReference type="Proteomes" id="UP000318307"/>
    </source>
</evidence>
<dbReference type="EC" id="2.7.7.87" evidence="3"/>
<dbReference type="Proteomes" id="UP000318307">
    <property type="component" value="Unassembled WGS sequence"/>
</dbReference>
<keyword evidence="5" id="KW-0808">Transferase</keyword>
<dbReference type="SUPFAM" id="SSF55821">
    <property type="entry name" value="YrdC/RibB"/>
    <property type="match status" value="1"/>
</dbReference>
<keyword evidence="9" id="KW-0067">ATP-binding</keyword>
<evidence type="ECO:0000256" key="9">
    <source>
        <dbReference type="ARBA" id="ARBA00022840"/>
    </source>
</evidence>
<keyword evidence="6" id="KW-0819">tRNA processing</keyword>
<comment type="subcellular location">
    <subcellularLocation>
        <location evidence="1">Cytoplasm</location>
    </subcellularLocation>
</comment>
<keyword evidence="4" id="KW-0963">Cytoplasm</keyword>
<name>A0A562S2L1_9BACT</name>
<evidence type="ECO:0000256" key="3">
    <source>
        <dbReference type="ARBA" id="ARBA00012584"/>
    </source>
</evidence>
<dbReference type="GO" id="GO:0003725">
    <property type="term" value="F:double-stranded RNA binding"/>
    <property type="evidence" value="ECO:0007669"/>
    <property type="project" value="InterPro"/>
</dbReference>
<evidence type="ECO:0000256" key="7">
    <source>
        <dbReference type="ARBA" id="ARBA00022695"/>
    </source>
</evidence>
<evidence type="ECO:0000256" key="6">
    <source>
        <dbReference type="ARBA" id="ARBA00022694"/>
    </source>
</evidence>
<dbReference type="GO" id="GO:0000049">
    <property type="term" value="F:tRNA binding"/>
    <property type="evidence" value="ECO:0007669"/>
    <property type="project" value="TreeGrafter"/>
</dbReference>
<evidence type="ECO:0000256" key="8">
    <source>
        <dbReference type="ARBA" id="ARBA00022741"/>
    </source>
</evidence>
<dbReference type="PANTHER" id="PTHR17490:SF16">
    <property type="entry name" value="THREONYLCARBAMOYL-AMP SYNTHASE"/>
    <property type="match status" value="1"/>
</dbReference>
<protein>
    <recommendedName>
        <fullName evidence="10">L-threonylcarbamoyladenylate synthase</fullName>
        <ecNumber evidence="3">2.7.7.87</ecNumber>
    </recommendedName>
    <alternativeName>
        <fullName evidence="10">L-threonylcarbamoyladenylate synthase</fullName>
    </alternativeName>
</protein>
<evidence type="ECO:0000256" key="10">
    <source>
        <dbReference type="ARBA" id="ARBA00029774"/>
    </source>
</evidence>
<dbReference type="GO" id="GO:0006450">
    <property type="term" value="P:regulation of translational fidelity"/>
    <property type="evidence" value="ECO:0007669"/>
    <property type="project" value="TreeGrafter"/>
</dbReference>
<dbReference type="PANTHER" id="PTHR17490">
    <property type="entry name" value="SUA5"/>
    <property type="match status" value="1"/>
</dbReference>
<comment type="catalytic activity">
    <reaction evidence="11">
        <text>L-threonine + hydrogencarbonate + ATP = L-threonylcarbamoyladenylate + diphosphate + H2O</text>
        <dbReference type="Rhea" id="RHEA:36407"/>
        <dbReference type="ChEBI" id="CHEBI:15377"/>
        <dbReference type="ChEBI" id="CHEBI:17544"/>
        <dbReference type="ChEBI" id="CHEBI:30616"/>
        <dbReference type="ChEBI" id="CHEBI:33019"/>
        <dbReference type="ChEBI" id="CHEBI:57926"/>
        <dbReference type="ChEBI" id="CHEBI:73682"/>
        <dbReference type="EC" id="2.7.7.87"/>
    </reaction>
</comment>
<organism evidence="13 14">
    <name type="scientific">Desulfobotulus alkaliphilus</name>
    <dbReference type="NCBI Taxonomy" id="622671"/>
    <lineage>
        <taxon>Bacteria</taxon>
        <taxon>Pseudomonadati</taxon>
        <taxon>Thermodesulfobacteriota</taxon>
        <taxon>Desulfobacteria</taxon>
        <taxon>Desulfobacterales</taxon>
        <taxon>Desulfobacteraceae</taxon>
        <taxon>Desulfobotulus</taxon>
    </lineage>
</organism>
<dbReference type="EMBL" id="VLLC01000003">
    <property type="protein sequence ID" value="TWI75609.1"/>
    <property type="molecule type" value="Genomic_DNA"/>
</dbReference>
<dbReference type="GO" id="GO:0061710">
    <property type="term" value="F:L-threonylcarbamoyladenylate synthase"/>
    <property type="evidence" value="ECO:0007669"/>
    <property type="project" value="UniProtKB-EC"/>
</dbReference>
<keyword evidence="8" id="KW-0547">Nucleotide-binding</keyword>
<keyword evidence="14" id="KW-1185">Reference proteome</keyword>